<comment type="caution">
    <text evidence="2">The sequence shown here is derived from an EMBL/GenBank/DDBJ whole genome shotgun (WGS) entry which is preliminary data.</text>
</comment>
<protein>
    <submittedName>
        <fullName evidence="2">Uncharacterized protein</fullName>
    </submittedName>
</protein>
<dbReference type="Pfam" id="PF01042">
    <property type="entry name" value="Ribonuc_L-PSP"/>
    <property type="match status" value="1"/>
</dbReference>
<dbReference type="InterPro" id="IPR035959">
    <property type="entry name" value="RutC-like_sf"/>
</dbReference>
<organism evidence="2 3">
    <name type="scientific">Ostreobium quekettii</name>
    <dbReference type="NCBI Taxonomy" id="121088"/>
    <lineage>
        <taxon>Eukaryota</taxon>
        <taxon>Viridiplantae</taxon>
        <taxon>Chlorophyta</taxon>
        <taxon>core chlorophytes</taxon>
        <taxon>Ulvophyceae</taxon>
        <taxon>TCBD clade</taxon>
        <taxon>Bryopsidales</taxon>
        <taxon>Ostreobineae</taxon>
        <taxon>Ostreobiaceae</taxon>
        <taxon>Ostreobium</taxon>
    </lineage>
</organism>
<evidence type="ECO:0000313" key="2">
    <source>
        <dbReference type="EMBL" id="CAD7701891.1"/>
    </source>
</evidence>
<proteinExistence type="inferred from homology"/>
<dbReference type="FunFam" id="3.30.1330.40:FF:000001">
    <property type="entry name" value="L-PSP family endoribonuclease"/>
    <property type="match status" value="1"/>
</dbReference>
<dbReference type="OrthoDB" id="309640at2759"/>
<dbReference type="InterPro" id="IPR006175">
    <property type="entry name" value="YjgF/YER057c/UK114"/>
</dbReference>
<dbReference type="Gene3D" id="3.30.1330.40">
    <property type="entry name" value="RutC-like"/>
    <property type="match status" value="1"/>
</dbReference>
<name>A0A8S1J2W5_9CHLO</name>
<dbReference type="CDD" id="cd00448">
    <property type="entry name" value="YjgF_YER057c_UK114_family"/>
    <property type="match status" value="1"/>
</dbReference>
<accession>A0A8S1J2W5</accession>
<dbReference type="GO" id="GO:0005739">
    <property type="term" value="C:mitochondrion"/>
    <property type="evidence" value="ECO:0007669"/>
    <property type="project" value="TreeGrafter"/>
</dbReference>
<dbReference type="EMBL" id="CAJHUC010001653">
    <property type="protein sequence ID" value="CAD7701891.1"/>
    <property type="molecule type" value="Genomic_DNA"/>
</dbReference>
<sequence length="198" mass="21175">MLRAVVAPQLRLPACRCAAQAPTLSVGGSIGAKGSRRWRTVVCASGASSREVVSTPEAPKPFGPYSQAVKARGLVFLAGQLGVDKETLKFVSEDVAEQTDQALKNMGAVLRASGSDFNRVIKTMVLLEDMADFKAMNEVYGGCIIALLHGKFPTEVVLCRSDWHIHRRAVDCGTKAAAFTVEIGIECAHECIVGIDNK</sequence>
<reference evidence="2" key="1">
    <citation type="submission" date="2020-12" db="EMBL/GenBank/DDBJ databases">
        <authorList>
            <person name="Iha C."/>
        </authorList>
    </citation>
    <scope>NUCLEOTIDE SEQUENCE</scope>
</reference>
<dbReference type="PANTHER" id="PTHR11803">
    <property type="entry name" value="2-IMINOBUTANOATE/2-IMINOPROPANOATE DEAMINASE RIDA"/>
    <property type="match status" value="1"/>
</dbReference>
<keyword evidence="3" id="KW-1185">Reference proteome</keyword>
<evidence type="ECO:0000313" key="3">
    <source>
        <dbReference type="Proteomes" id="UP000708148"/>
    </source>
</evidence>
<dbReference type="GO" id="GO:0019239">
    <property type="term" value="F:deaminase activity"/>
    <property type="evidence" value="ECO:0007669"/>
    <property type="project" value="TreeGrafter"/>
</dbReference>
<dbReference type="AlphaFoldDB" id="A0A8S1J2W5"/>
<dbReference type="GO" id="GO:0005829">
    <property type="term" value="C:cytosol"/>
    <property type="evidence" value="ECO:0007669"/>
    <property type="project" value="TreeGrafter"/>
</dbReference>
<dbReference type="Proteomes" id="UP000708148">
    <property type="component" value="Unassembled WGS sequence"/>
</dbReference>
<evidence type="ECO:0000256" key="1">
    <source>
        <dbReference type="ARBA" id="ARBA00010552"/>
    </source>
</evidence>
<dbReference type="PANTHER" id="PTHR11803:SF39">
    <property type="entry name" value="2-IMINOBUTANOATE_2-IMINOPROPANOATE DEAMINASE"/>
    <property type="match status" value="1"/>
</dbReference>
<gene>
    <name evidence="2" type="ORF">OSTQU699_LOCUS7248</name>
</gene>
<comment type="similarity">
    <text evidence="1">Belongs to the RutC family.</text>
</comment>
<dbReference type="SUPFAM" id="SSF55298">
    <property type="entry name" value="YjgF-like"/>
    <property type="match status" value="1"/>
</dbReference>